<proteinExistence type="predicted"/>
<feature type="signal peptide" evidence="1">
    <location>
        <begin position="1"/>
        <end position="21"/>
    </location>
</feature>
<dbReference type="Gramene" id="ERN18888">
    <property type="protein sequence ID" value="ERN18888"/>
    <property type="gene ID" value="AMTR_s00067p00155430"/>
</dbReference>
<feature type="chain" id="PRO_5004658876" description="Transmembrane protein" evidence="1">
    <location>
        <begin position="22"/>
        <end position="109"/>
    </location>
</feature>
<keyword evidence="1" id="KW-0732">Signal</keyword>
<keyword evidence="3" id="KW-1185">Reference proteome</keyword>
<organism evidence="2 3">
    <name type="scientific">Amborella trichopoda</name>
    <dbReference type="NCBI Taxonomy" id="13333"/>
    <lineage>
        <taxon>Eukaryota</taxon>
        <taxon>Viridiplantae</taxon>
        <taxon>Streptophyta</taxon>
        <taxon>Embryophyta</taxon>
        <taxon>Tracheophyta</taxon>
        <taxon>Spermatophyta</taxon>
        <taxon>Magnoliopsida</taxon>
        <taxon>Amborellales</taxon>
        <taxon>Amborellaceae</taxon>
        <taxon>Amborella</taxon>
    </lineage>
</organism>
<dbReference type="AlphaFoldDB" id="U5DEP9"/>
<protein>
    <recommendedName>
        <fullName evidence="4">Transmembrane protein</fullName>
    </recommendedName>
</protein>
<dbReference type="Proteomes" id="UP000017836">
    <property type="component" value="Unassembled WGS sequence"/>
</dbReference>
<gene>
    <name evidence="2" type="ORF">AMTR_s00067p00155430</name>
</gene>
<evidence type="ECO:0000313" key="2">
    <source>
        <dbReference type="EMBL" id="ERN18888.1"/>
    </source>
</evidence>
<accession>U5DEP9</accession>
<dbReference type="EMBL" id="KI392078">
    <property type="protein sequence ID" value="ERN18888.1"/>
    <property type="molecule type" value="Genomic_DNA"/>
</dbReference>
<name>U5DEP9_AMBTC</name>
<sequence length="109" mass="11839">MSLEKISAVLILFLSLSSTFAQPPSFGNCFTAFTGVAGCWQDIYMFFLTGKTTPVLLVARPLSKWTPIAGLTSGFLVGSIKLCSISSNLSALLVCHYQFHHHQVIRSGL</sequence>
<evidence type="ECO:0008006" key="4">
    <source>
        <dbReference type="Google" id="ProtNLM"/>
    </source>
</evidence>
<evidence type="ECO:0000313" key="3">
    <source>
        <dbReference type="Proteomes" id="UP000017836"/>
    </source>
</evidence>
<evidence type="ECO:0000256" key="1">
    <source>
        <dbReference type="SAM" id="SignalP"/>
    </source>
</evidence>
<dbReference type="HOGENOM" id="CLU_2187483_0_0_1"/>
<reference evidence="3" key="1">
    <citation type="journal article" date="2013" name="Science">
        <title>The Amborella genome and the evolution of flowering plants.</title>
        <authorList>
            <consortium name="Amborella Genome Project"/>
        </authorList>
    </citation>
    <scope>NUCLEOTIDE SEQUENCE [LARGE SCALE GENOMIC DNA]</scope>
</reference>